<dbReference type="PATRIC" id="fig|1150625.3.peg.3222"/>
<evidence type="ECO:0000256" key="4">
    <source>
        <dbReference type="ARBA" id="ARBA00022807"/>
    </source>
</evidence>
<dbReference type="GO" id="GO:0008234">
    <property type="term" value="F:cysteine-type peptidase activity"/>
    <property type="evidence" value="ECO:0007669"/>
    <property type="project" value="UniProtKB-KW"/>
</dbReference>
<evidence type="ECO:0000313" key="7">
    <source>
        <dbReference type="Proteomes" id="UP000074108"/>
    </source>
</evidence>
<dbReference type="Pfam" id="PF04122">
    <property type="entry name" value="CW_binding_2"/>
    <property type="match status" value="3"/>
</dbReference>
<keyword evidence="3" id="KW-0378">Hydrolase</keyword>
<sequence>MFTSVDTAEASSSTFDINRISGDNRYETSVEVSRQAFKSANTVVIAVGNNFPDALAGASLAYKENAPILLTDKTKLPSQVKSEISRLGAKNAYILGGTAVISPEVEKQLSSLGLNVTRIAGKDRFDTAVKIADIVGGKEAVVAYGGNFPDSLSIASYAGSNGSPILLVDNNSISSTTKEMLEDYQTTTVVGGTKVVGESVVNNLNNATRVAGSNRYDTSVKIADKYFGNSDEAILATGQAFADALTGSILAANKGVPVLLVESDSVPKEVMSYIEKKSIDDVTIIGGNNTVSKDVEAQLRGEEPKVVETSKAQIIVEEAKKYMGVRYVYGGTTPSGFDCSGYIGYVFKQHGISLPRTTSGLNTLPKVSNPKPGDILLFNTSGSGVSHAGIFLGNDQFIHSGSSTGVAISSLSNSYWGPRYMHAVTPFK</sequence>
<name>A0A147K4S9_9BACI</name>
<dbReference type="PROSITE" id="PS51935">
    <property type="entry name" value="NLPC_P60"/>
    <property type="match status" value="1"/>
</dbReference>
<dbReference type="PANTHER" id="PTHR30032">
    <property type="entry name" value="N-ACETYLMURAMOYL-L-ALANINE AMIDASE-RELATED"/>
    <property type="match status" value="1"/>
</dbReference>
<dbReference type="PANTHER" id="PTHR30032:SF8">
    <property type="entry name" value="GERMINATION-SPECIFIC N-ACETYLMURAMOYL-L-ALANINE AMIDASE"/>
    <property type="match status" value="1"/>
</dbReference>
<dbReference type="InterPro" id="IPR007253">
    <property type="entry name" value="Cell_wall-bd_2"/>
</dbReference>
<dbReference type="EMBL" id="LDYG01000051">
    <property type="protein sequence ID" value="KUP04445.1"/>
    <property type="molecule type" value="Genomic_DNA"/>
</dbReference>
<dbReference type="Proteomes" id="UP000074108">
    <property type="component" value="Unassembled WGS sequence"/>
</dbReference>
<dbReference type="InterPro" id="IPR000064">
    <property type="entry name" value="NLP_P60_dom"/>
</dbReference>
<feature type="domain" description="NlpC/P60" evidence="5">
    <location>
        <begin position="309"/>
        <end position="427"/>
    </location>
</feature>
<reference evidence="6 7" key="1">
    <citation type="journal article" date="2016" name="Front. Microbiol.">
        <title>Microevolution Analysis of Bacillus coahuilensis Unveils Differences in Phosphorus Acquisition Strategies and Their Regulation.</title>
        <authorList>
            <person name="Gomez-Lunar Z."/>
            <person name="Hernandez-Gonzalez I."/>
            <person name="Rodriguez-Torres M.D."/>
            <person name="Souza V."/>
            <person name="Olmedo-Alvarez G."/>
        </authorList>
    </citation>
    <scope>NUCLEOTIDE SEQUENCE [LARGE SCALE GENOMIC DNA]</scope>
    <source>
        <strain evidence="7">p1.1.43</strain>
    </source>
</reference>
<evidence type="ECO:0000256" key="2">
    <source>
        <dbReference type="ARBA" id="ARBA00022670"/>
    </source>
</evidence>
<gene>
    <name evidence="6" type="ORF">Q75_15440</name>
</gene>
<protein>
    <recommendedName>
        <fullName evidence="5">NlpC/P60 domain-containing protein</fullName>
    </recommendedName>
</protein>
<dbReference type="STRING" id="1150625.Q75_15440"/>
<dbReference type="InterPro" id="IPR038765">
    <property type="entry name" value="Papain-like_cys_pep_sf"/>
</dbReference>
<evidence type="ECO:0000256" key="3">
    <source>
        <dbReference type="ARBA" id="ARBA00022801"/>
    </source>
</evidence>
<evidence type="ECO:0000256" key="1">
    <source>
        <dbReference type="ARBA" id="ARBA00007074"/>
    </source>
</evidence>
<dbReference type="Pfam" id="PF00877">
    <property type="entry name" value="NLPC_P60"/>
    <property type="match status" value="1"/>
</dbReference>
<dbReference type="InterPro" id="IPR051922">
    <property type="entry name" value="Bact_Sporulation_Assoc"/>
</dbReference>
<keyword evidence="7" id="KW-1185">Reference proteome</keyword>
<comment type="similarity">
    <text evidence="1">Belongs to the peptidase C40 family.</text>
</comment>
<organism evidence="6 7">
    <name type="scientific">Bacillus coahuilensis p1.1.43</name>
    <dbReference type="NCBI Taxonomy" id="1150625"/>
    <lineage>
        <taxon>Bacteria</taxon>
        <taxon>Bacillati</taxon>
        <taxon>Bacillota</taxon>
        <taxon>Bacilli</taxon>
        <taxon>Bacillales</taxon>
        <taxon>Bacillaceae</taxon>
        <taxon>Bacillus</taxon>
    </lineage>
</organism>
<evidence type="ECO:0000313" key="6">
    <source>
        <dbReference type="EMBL" id="KUP04445.1"/>
    </source>
</evidence>
<evidence type="ECO:0000259" key="5">
    <source>
        <dbReference type="PROSITE" id="PS51935"/>
    </source>
</evidence>
<comment type="caution">
    <text evidence="6">The sequence shown here is derived from an EMBL/GenBank/DDBJ whole genome shotgun (WGS) entry which is preliminary data.</text>
</comment>
<dbReference type="SUPFAM" id="SSF54001">
    <property type="entry name" value="Cysteine proteinases"/>
    <property type="match status" value="1"/>
</dbReference>
<keyword evidence="2" id="KW-0645">Protease</keyword>
<keyword evidence="4" id="KW-0788">Thiol protease</keyword>
<dbReference type="Gene3D" id="3.90.1720.10">
    <property type="entry name" value="endopeptidase domain like (from Nostoc punctiforme)"/>
    <property type="match status" value="1"/>
</dbReference>
<dbReference type="AlphaFoldDB" id="A0A147K4S9"/>
<dbReference type="GO" id="GO:0006508">
    <property type="term" value="P:proteolysis"/>
    <property type="evidence" value="ECO:0007669"/>
    <property type="project" value="UniProtKB-KW"/>
</dbReference>
<accession>A0A147K4S9</accession>
<dbReference type="Gene3D" id="3.40.50.12090">
    <property type="match status" value="2"/>
</dbReference>
<proteinExistence type="inferred from homology"/>
<dbReference type="FunFam" id="3.40.50.12090:FF:000001">
    <property type="entry name" value="Cell surface protein"/>
    <property type="match status" value="1"/>
</dbReference>